<dbReference type="Proteomes" id="UP001170023">
    <property type="component" value="Unassembled WGS sequence"/>
</dbReference>
<evidence type="ECO:0000313" key="2">
    <source>
        <dbReference type="EMBL" id="MDO6358725.1"/>
    </source>
</evidence>
<evidence type="ECO:0008006" key="4">
    <source>
        <dbReference type="Google" id="ProtNLM"/>
    </source>
</evidence>
<protein>
    <recommendedName>
        <fullName evidence="4">DNA-binding protein</fullName>
    </recommendedName>
</protein>
<sequence length="127" mass="14481">MIIKSYTLRAKVSRYLRIIILSFYIQIIMAIGKKTGGRQKGTPNKITALAKGMIEKWLETHNTIPEGDVMPLIMQDFMELDPKDRVKVSTEFIKIIMPKNISIDDGEVKLTIEDKLAKLAGEEDEEE</sequence>
<keyword evidence="1" id="KW-0472">Membrane</keyword>
<name>A0AAW7WNP4_9BACE</name>
<dbReference type="AlphaFoldDB" id="A0AAW7WNP4"/>
<feature type="transmembrane region" description="Helical" evidence="1">
    <location>
        <begin position="15"/>
        <end position="32"/>
    </location>
</feature>
<proteinExistence type="predicted"/>
<keyword evidence="1" id="KW-0812">Transmembrane</keyword>
<dbReference type="RefSeq" id="WP_227236762.1">
    <property type="nucleotide sequence ID" value="NZ_JAUONJ010000010.1"/>
</dbReference>
<gene>
    <name evidence="2" type="ORF">Q4469_13655</name>
</gene>
<evidence type="ECO:0000313" key="3">
    <source>
        <dbReference type="Proteomes" id="UP001170023"/>
    </source>
</evidence>
<dbReference type="EMBL" id="JAUONL010000011">
    <property type="protein sequence ID" value="MDO6358725.1"/>
    <property type="molecule type" value="Genomic_DNA"/>
</dbReference>
<keyword evidence="1" id="KW-1133">Transmembrane helix</keyword>
<reference evidence="2" key="1">
    <citation type="submission" date="2023-07" db="EMBL/GenBank/DDBJ databases">
        <title>Whole Genome Sequencing of Colonoscopy isolates.</title>
        <authorList>
            <person name="Surve S.V."/>
            <person name="Valls R.A."/>
            <person name="Barrak K.E."/>
            <person name="Gardner T.B."/>
            <person name="O'Toole G.A."/>
        </authorList>
    </citation>
    <scope>NUCLEOTIDE SEQUENCE</scope>
    <source>
        <strain evidence="2">GP0119</strain>
    </source>
</reference>
<comment type="caution">
    <text evidence="2">The sequence shown here is derived from an EMBL/GenBank/DDBJ whole genome shotgun (WGS) entry which is preliminary data.</text>
</comment>
<organism evidence="2 3">
    <name type="scientific">Bacteroides caccae</name>
    <dbReference type="NCBI Taxonomy" id="47678"/>
    <lineage>
        <taxon>Bacteria</taxon>
        <taxon>Pseudomonadati</taxon>
        <taxon>Bacteroidota</taxon>
        <taxon>Bacteroidia</taxon>
        <taxon>Bacteroidales</taxon>
        <taxon>Bacteroidaceae</taxon>
        <taxon>Bacteroides</taxon>
    </lineage>
</organism>
<accession>A0AAW7WNP4</accession>
<evidence type="ECO:0000256" key="1">
    <source>
        <dbReference type="SAM" id="Phobius"/>
    </source>
</evidence>